<accession>A0AA46PQD8</accession>
<dbReference type="Proteomes" id="UP001164081">
    <property type="component" value="Plasmid pRIVM_C010761_3"/>
</dbReference>
<gene>
    <name evidence="1" type="ORF">LSO58_18575</name>
</gene>
<proteinExistence type="predicted"/>
<organism evidence="1 2">
    <name type="scientific">Acinetobacter ursingii</name>
    <dbReference type="NCBI Taxonomy" id="108980"/>
    <lineage>
        <taxon>Bacteria</taxon>
        <taxon>Pseudomonadati</taxon>
        <taxon>Pseudomonadota</taxon>
        <taxon>Gammaproteobacteria</taxon>
        <taxon>Moraxellales</taxon>
        <taxon>Moraxellaceae</taxon>
        <taxon>Acinetobacter</taxon>
    </lineage>
</organism>
<evidence type="ECO:0000313" key="1">
    <source>
        <dbReference type="EMBL" id="UYF77345.1"/>
    </source>
</evidence>
<dbReference type="AlphaFoldDB" id="A0AA46PQD8"/>
<geneLocation type="plasmid" evidence="1 2">
    <name>pRIVM_C010761_3</name>
</geneLocation>
<dbReference type="EMBL" id="CP089047">
    <property type="protein sequence ID" value="UYF77345.1"/>
    <property type="molecule type" value="Genomic_DNA"/>
</dbReference>
<keyword evidence="1" id="KW-0614">Plasmid</keyword>
<sequence length="212" mass="24991">MTTMTAIFPHHWVVEEKDWNQVEKKPTQLSLLDFPEKELPFKLKDSMNWSEQNPKFQEKVILESGRDHFIIDFRIDLSDQEFFNMVNDYLYSLEARSTVLDSFDSRLVHTVNASEISTILGITITDFELKMQKLATSSFSVEQYRKVIHSKTNKRELKFLKLFSTNLVSEYVSFAVGTEVFYSFNYTQYFEKYYQKGNLYSNIMSLPFGKAI</sequence>
<reference evidence="1" key="1">
    <citation type="journal article" date="2022" name="J Glob Antimicrob Resist">
        <title>Comparative analysis of IMP-4- and OXA-58-containing plasmids of three carbapenemase-producing Acinetobacter ursingii strains in the Netherlands.</title>
        <authorList>
            <person name="Hendrickx A.P.A."/>
            <person name="Schade R.P."/>
            <person name="Landman F."/>
            <person name="Bosch T."/>
            <person name="Schouls L.M."/>
            <person name="van Dijk K."/>
        </authorList>
    </citation>
    <scope>NUCLEOTIDE SEQUENCE</scope>
    <source>
        <strain evidence="1">RIVM_C010761</strain>
    </source>
</reference>
<dbReference type="RefSeq" id="WP_263503932.1">
    <property type="nucleotide sequence ID" value="NZ_CP089047.1"/>
</dbReference>
<evidence type="ECO:0000313" key="2">
    <source>
        <dbReference type="Proteomes" id="UP001164081"/>
    </source>
</evidence>
<name>A0AA46PQD8_9GAMM</name>
<protein>
    <submittedName>
        <fullName evidence="1">Uncharacterized protein</fullName>
    </submittedName>
</protein>